<keyword evidence="1" id="KW-0812">Transmembrane</keyword>
<dbReference type="KEGG" id="tpaf:A3L08_08885"/>
<dbReference type="GeneID" id="33316383"/>
<feature type="transmembrane region" description="Helical" evidence="1">
    <location>
        <begin position="211"/>
        <end position="233"/>
    </location>
</feature>
<evidence type="ECO:0000313" key="3">
    <source>
        <dbReference type="Proteomes" id="UP000197418"/>
    </source>
</evidence>
<evidence type="ECO:0000313" key="2">
    <source>
        <dbReference type="EMBL" id="ASJ07426.1"/>
    </source>
</evidence>
<feature type="transmembrane region" description="Helical" evidence="1">
    <location>
        <begin position="176"/>
        <end position="199"/>
    </location>
</feature>
<keyword evidence="1" id="KW-0472">Membrane</keyword>
<keyword evidence="1" id="KW-1133">Transmembrane helix</keyword>
<name>A0A218P9F7_9EURY</name>
<dbReference type="Proteomes" id="UP000197418">
    <property type="component" value="Chromosome"/>
</dbReference>
<dbReference type="AlphaFoldDB" id="A0A218P9F7"/>
<dbReference type="RefSeq" id="WP_088854671.1">
    <property type="nucleotide sequence ID" value="NZ_CP015102.1"/>
</dbReference>
<reference evidence="2 3" key="1">
    <citation type="submission" date="2016-04" db="EMBL/GenBank/DDBJ databases">
        <title>Complete genome sequence of Thermococcus pacificus type strain P4.</title>
        <authorList>
            <person name="Oger P.M."/>
        </authorList>
    </citation>
    <scope>NUCLEOTIDE SEQUENCE [LARGE SCALE GENOMIC DNA]</scope>
    <source>
        <strain evidence="2 3">P-4</strain>
    </source>
</reference>
<keyword evidence="3" id="KW-1185">Reference proteome</keyword>
<sequence length="301" mass="33936">MKLSRIKLLTGLLVALILVLSASTIQWIAYENARTKASALPCNLSPAPYRLEVESFLPPEELLDRAVGHRYNDGELEILVPEKIGSMDPSYKHLTWLLSWKLNDSVSSLRDFLDNGSDEEVQMAFQVVKRYYLMLRLEKEYCRKNLTAVVFRPSPPLKWLLSMKSSAGKLAGSPDFSASLLALSVAFLISALFWLWLFLVSKLSLRGHLRVMVAFVLLILFFGSMIFALNSLLSSGMDDGKSPSSQECDVWHTMDCYSLLFNEAFDHMDSAATCETLDYLRDRLDAQEMGRLEEALGVAYP</sequence>
<accession>A0A218P9F7</accession>
<gene>
    <name evidence="2" type="ORF">A3L08_08885</name>
</gene>
<organism evidence="2 3">
    <name type="scientific">Thermococcus pacificus</name>
    <dbReference type="NCBI Taxonomy" id="71998"/>
    <lineage>
        <taxon>Archaea</taxon>
        <taxon>Methanobacteriati</taxon>
        <taxon>Methanobacteriota</taxon>
        <taxon>Thermococci</taxon>
        <taxon>Thermococcales</taxon>
        <taxon>Thermococcaceae</taxon>
        <taxon>Thermococcus</taxon>
    </lineage>
</organism>
<proteinExistence type="predicted"/>
<evidence type="ECO:0000256" key="1">
    <source>
        <dbReference type="SAM" id="Phobius"/>
    </source>
</evidence>
<dbReference type="EMBL" id="CP015102">
    <property type="protein sequence ID" value="ASJ07426.1"/>
    <property type="molecule type" value="Genomic_DNA"/>
</dbReference>
<protein>
    <submittedName>
        <fullName evidence="2">Uncharacterized protein</fullName>
    </submittedName>
</protein>
<dbReference type="OrthoDB" id="96856at2157"/>